<name>A0A2V5K6C9_9BACL</name>
<dbReference type="InterPro" id="IPR020076">
    <property type="entry name" value="DUF2768"/>
</dbReference>
<proteinExistence type="predicted"/>
<dbReference type="Proteomes" id="UP000247476">
    <property type="component" value="Unassembled WGS sequence"/>
</dbReference>
<sequence length="59" mass="6455">MSSMDKMWASFIGMGLMILASFVITFARIKTKGVIRGVLSVVAFVILLVSVVYMLVSIL</sequence>
<comment type="caution">
    <text evidence="2">The sequence shown here is derived from an EMBL/GenBank/DDBJ whole genome shotgun (WGS) entry which is preliminary data.</text>
</comment>
<keyword evidence="1" id="KW-0812">Transmembrane</keyword>
<reference evidence="2 3" key="1">
    <citation type="submission" date="2018-05" db="EMBL/GenBank/DDBJ databases">
        <title>Paenibacillus flagellatus sp. nov., isolated from selenium mineral soil.</title>
        <authorList>
            <person name="Dai X."/>
        </authorList>
    </citation>
    <scope>NUCLEOTIDE SEQUENCE [LARGE SCALE GENOMIC DNA]</scope>
    <source>
        <strain evidence="2 3">DXL2</strain>
    </source>
</reference>
<feature type="transmembrane region" description="Helical" evidence="1">
    <location>
        <begin position="34"/>
        <end position="56"/>
    </location>
</feature>
<keyword evidence="1" id="KW-1133">Transmembrane helix</keyword>
<gene>
    <name evidence="2" type="ORF">DLM86_10380</name>
</gene>
<evidence type="ECO:0000313" key="2">
    <source>
        <dbReference type="EMBL" id="PYI54945.1"/>
    </source>
</evidence>
<keyword evidence="3" id="KW-1185">Reference proteome</keyword>
<dbReference type="OrthoDB" id="2476435at2"/>
<dbReference type="EMBL" id="QJVJ01000004">
    <property type="protein sequence ID" value="PYI54945.1"/>
    <property type="molecule type" value="Genomic_DNA"/>
</dbReference>
<dbReference type="AlphaFoldDB" id="A0A2V5K6C9"/>
<dbReference type="Pfam" id="PF10966">
    <property type="entry name" value="DUF2768"/>
    <property type="match status" value="1"/>
</dbReference>
<evidence type="ECO:0000313" key="3">
    <source>
        <dbReference type="Proteomes" id="UP000247476"/>
    </source>
</evidence>
<accession>A0A2V5K6C9</accession>
<evidence type="ECO:0000256" key="1">
    <source>
        <dbReference type="SAM" id="Phobius"/>
    </source>
</evidence>
<keyword evidence="1" id="KW-0472">Membrane</keyword>
<feature type="transmembrane region" description="Helical" evidence="1">
    <location>
        <begin position="6"/>
        <end position="27"/>
    </location>
</feature>
<protein>
    <submittedName>
        <fullName evidence="2">DUF2768 domain-containing protein</fullName>
    </submittedName>
</protein>
<organism evidence="2 3">
    <name type="scientific">Paenibacillus flagellatus</name>
    <dbReference type="NCBI Taxonomy" id="2211139"/>
    <lineage>
        <taxon>Bacteria</taxon>
        <taxon>Bacillati</taxon>
        <taxon>Bacillota</taxon>
        <taxon>Bacilli</taxon>
        <taxon>Bacillales</taxon>
        <taxon>Paenibacillaceae</taxon>
        <taxon>Paenibacillus</taxon>
    </lineage>
</organism>